<feature type="transmembrane region" description="Helical" evidence="6">
    <location>
        <begin position="148"/>
        <end position="168"/>
    </location>
</feature>
<evidence type="ECO:0000256" key="4">
    <source>
        <dbReference type="ARBA" id="ARBA00023136"/>
    </source>
</evidence>
<feature type="region of interest" description="Disordered" evidence="5">
    <location>
        <begin position="18"/>
        <end position="48"/>
    </location>
</feature>
<keyword evidence="4 6" id="KW-0472">Membrane</keyword>
<comment type="subcellular location">
    <subcellularLocation>
        <location evidence="1">Membrane</location>
        <topology evidence="1">Multi-pass membrane protein</topology>
    </subcellularLocation>
</comment>
<keyword evidence="2 6" id="KW-0812">Transmembrane</keyword>
<evidence type="ECO:0000256" key="2">
    <source>
        <dbReference type="ARBA" id="ARBA00022692"/>
    </source>
</evidence>
<dbReference type="Ensembl" id="ENSEBUT00000002892.1">
    <property type="protein sequence ID" value="ENSEBUP00000002536.1"/>
    <property type="gene ID" value="ENSEBUG00000001956.1"/>
</dbReference>
<dbReference type="InterPro" id="IPR051856">
    <property type="entry name" value="CSR-E3_Ligase_Protein"/>
</dbReference>
<feature type="transmembrane region" description="Helical" evidence="6">
    <location>
        <begin position="81"/>
        <end position="98"/>
    </location>
</feature>
<evidence type="ECO:0000259" key="7">
    <source>
        <dbReference type="Pfam" id="PF07782"/>
    </source>
</evidence>
<evidence type="ECO:0000256" key="3">
    <source>
        <dbReference type="ARBA" id="ARBA00022989"/>
    </source>
</evidence>
<feature type="transmembrane region" description="Helical" evidence="6">
    <location>
        <begin position="51"/>
        <end position="69"/>
    </location>
</feature>
<dbReference type="Pfam" id="PF07782">
    <property type="entry name" value="DC_STAMP"/>
    <property type="match status" value="1"/>
</dbReference>
<dbReference type="AlphaFoldDB" id="A0A8C4N536"/>
<evidence type="ECO:0000256" key="1">
    <source>
        <dbReference type="ARBA" id="ARBA00004141"/>
    </source>
</evidence>
<feature type="compositionally biased region" description="Basic residues" evidence="5">
    <location>
        <begin position="36"/>
        <end position="47"/>
    </location>
</feature>
<reference evidence="8" key="1">
    <citation type="submission" date="2025-08" db="UniProtKB">
        <authorList>
            <consortium name="Ensembl"/>
        </authorList>
    </citation>
    <scope>IDENTIFICATION</scope>
</reference>
<protein>
    <recommendedName>
        <fullName evidence="7">Dendritic cell-specific transmembrane protein-like domain-containing protein</fullName>
    </recommendedName>
</protein>
<organism evidence="8 9">
    <name type="scientific">Eptatretus burgeri</name>
    <name type="common">Inshore hagfish</name>
    <dbReference type="NCBI Taxonomy" id="7764"/>
    <lineage>
        <taxon>Eukaryota</taxon>
        <taxon>Metazoa</taxon>
        <taxon>Chordata</taxon>
        <taxon>Craniata</taxon>
        <taxon>Vertebrata</taxon>
        <taxon>Cyclostomata</taxon>
        <taxon>Myxini</taxon>
        <taxon>Myxiniformes</taxon>
        <taxon>Myxinidae</taxon>
        <taxon>Eptatretinae</taxon>
        <taxon>Eptatretus</taxon>
    </lineage>
</organism>
<accession>A0A8C4N536</accession>
<dbReference type="InterPro" id="IPR012858">
    <property type="entry name" value="DC_STAMP-like"/>
</dbReference>
<proteinExistence type="predicted"/>
<dbReference type="PANTHER" id="PTHR21041:SF17">
    <property type="entry name" value="E3 UBIQUITIN-PROTEIN LIGASE DCST1"/>
    <property type="match status" value="1"/>
</dbReference>
<name>A0A8C4N536_EPTBU</name>
<evidence type="ECO:0000256" key="5">
    <source>
        <dbReference type="SAM" id="MobiDB-lite"/>
    </source>
</evidence>
<reference evidence="8" key="2">
    <citation type="submission" date="2025-09" db="UniProtKB">
        <authorList>
            <consortium name="Ensembl"/>
        </authorList>
    </citation>
    <scope>IDENTIFICATION</scope>
</reference>
<keyword evidence="9" id="KW-1185">Reference proteome</keyword>
<dbReference type="GO" id="GO:0016020">
    <property type="term" value="C:membrane"/>
    <property type="evidence" value="ECO:0007669"/>
    <property type="project" value="UniProtKB-SubCell"/>
</dbReference>
<dbReference type="PANTHER" id="PTHR21041">
    <property type="entry name" value="DENDRITIC CELL-SPECIFIC TRANSMEMBRANE PROTEIN"/>
    <property type="match status" value="1"/>
</dbReference>
<feature type="domain" description="Dendritic cell-specific transmembrane protein-like" evidence="7">
    <location>
        <begin position="419"/>
        <end position="474"/>
    </location>
</feature>
<evidence type="ECO:0000256" key="6">
    <source>
        <dbReference type="SAM" id="Phobius"/>
    </source>
</evidence>
<keyword evidence="3 6" id="KW-1133">Transmembrane helix</keyword>
<sequence>MNFQILFNFILPSRSSRQLSTTSSRQETSIPMARPRDKRRKGRHNKLPRSGLHHVMSLILPSIVVKILFCKYWEYRIPRLLTNTLIGIIIGQGLYYIFLDHMIQSEDGKIIFLIANTVIFGAGWAFCSAVRCTTMIMGPSLISKSGRTFLISFAIAALITGPLMNLVLNARECVRSVTCTVQLQVNHTKLLFKTAAVPLKDLVDSITSNSKSLEEESNDVEEDFSVFRTEVKDMSDFAENQEVEQVDKKDTQKTYSLKTKLRCYDVFEKAVEHCKTKFSDTHKKCMETIWVPIINHILCVPLKFDFLCGITHILDKWCENNIPVAGNFGNLYDTTEGSIDELNQNFEAKTEYKVTSRRDILNEEEVSHMIGRIDNEFDHLTTNLQTALNTVEQILAFSSLFLLLGAVRYTWQFNSNIQFDNIYISRYFRIIDAKRRLQKKRTLLPMKQAEDMHYINPLGLKLTSGEKASMVTVCLSSCMMFVP</sequence>
<dbReference type="GeneTree" id="ENSGT00940000153269"/>
<dbReference type="Proteomes" id="UP000694388">
    <property type="component" value="Unplaced"/>
</dbReference>
<evidence type="ECO:0000313" key="8">
    <source>
        <dbReference type="Ensembl" id="ENSEBUP00000002536.1"/>
    </source>
</evidence>
<feature type="transmembrane region" description="Helical" evidence="6">
    <location>
        <begin position="110"/>
        <end position="127"/>
    </location>
</feature>
<evidence type="ECO:0000313" key="9">
    <source>
        <dbReference type="Proteomes" id="UP000694388"/>
    </source>
</evidence>
<feature type="compositionally biased region" description="Low complexity" evidence="5">
    <location>
        <begin position="18"/>
        <end position="29"/>
    </location>
</feature>